<evidence type="ECO:0000256" key="4">
    <source>
        <dbReference type="PROSITE-ProRule" id="PRU00146"/>
    </source>
</evidence>
<dbReference type="InterPro" id="IPR044254">
    <property type="entry name" value="At4g02110-like"/>
</dbReference>
<dbReference type="SMART" id="SM00292">
    <property type="entry name" value="BRCT"/>
    <property type="match status" value="4"/>
</dbReference>
<dbReference type="Gene3D" id="3.40.50.10190">
    <property type="entry name" value="BRCT domain"/>
    <property type="match status" value="4"/>
</dbReference>
<feature type="region of interest" description="Disordered" evidence="5">
    <location>
        <begin position="395"/>
        <end position="473"/>
    </location>
</feature>
<feature type="compositionally biased region" description="Polar residues" evidence="5">
    <location>
        <begin position="290"/>
        <end position="313"/>
    </location>
</feature>
<feature type="compositionally biased region" description="Polar residues" evidence="5">
    <location>
        <begin position="457"/>
        <end position="469"/>
    </location>
</feature>
<keyword evidence="1" id="KW-0479">Metal-binding</keyword>
<gene>
    <name evidence="8" type="ORF">D5086_0000325420</name>
</gene>
<feature type="compositionally biased region" description="Polar residues" evidence="5">
    <location>
        <begin position="425"/>
        <end position="447"/>
    </location>
</feature>
<feature type="domain" description="BRCT" evidence="7">
    <location>
        <begin position="109"/>
        <end position="192"/>
    </location>
</feature>
<dbReference type="SUPFAM" id="SSF52113">
    <property type="entry name" value="BRCT domain"/>
    <property type="match status" value="3"/>
</dbReference>
<name>A0A4V5ZXA6_POPAL</name>
<reference evidence="8" key="1">
    <citation type="submission" date="2018-10" db="EMBL/GenBank/DDBJ databases">
        <title>Population genomic analysis revealed the cold adaptation of white poplar.</title>
        <authorList>
            <person name="Liu Y.-J."/>
        </authorList>
    </citation>
    <scope>NUCLEOTIDE SEQUENCE [LARGE SCALE GENOMIC DNA]</scope>
    <source>
        <strain evidence="8">PAL-ZL1</strain>
    </source>
</reference>
<dbReference type="STRING" id="43335.A0A4V5ZXA6"/>
<evidence type="ECO:0000259" key="6">
    <source>
        <dbReference type="PROSITE" id="PS50016"/>
    </source>
</evidence>
<dbReference type="InterPro" id="IPR019787">
    <property type="entry name" value="Znf_PHD-finger"/>
</dbReference>
<dbReference type="InterPro" id="IPR011011">
    <property type="entry name" value="Znf_FYVE_PHD"/>
</dbReference>
<protein>
    <submittedName>
        <fullName evidence="8">BRCT domain-containing family protein</fullName>
    </submittedName>
</protein>
<feature type="compositionally biased region" description="Low complexity" evidence="5">
    <location>
        <begin position="395"/>
        <end position="409"/>
    </location>
</feature>
<sequence length="1222" mass="136245">MLEKDSHSKTFLGVRFVLFGFDPLSETEVKSKLINGGGVDAVQYSENCTHVIVDKIVYDDAVCVGARNDGKTVVRGLWVDHSFGIGMPVDATSIMYRPLRDLNGIPRAKNLTMCLTGYQRQDRDDIMTMVGLMGAHFSKPLVANRVTHLICYKFEGEKYELANKMKIKLVNHRWLEDCLRNWELLPEDNYSKRIMSRKRGHDSLFPFTDHLSFVCILHPKMLSLEWVITYKYMSLVYYIITEWMVILRLRSVTNYMFAQNKHLNELHCGYELEMLEAEAKDSEDEAEGTSVKQPSCENVNKSPQNLKAGTSKSCEMPKTGEVLKVSHNLSEPEGLSRVPGHLDVCGFKGASSNDPPDPKERTPISTRTSNDFEFISRIVERPSHSDAKYNATIIYTRRTPRRSPSSISPGNSGNTRGSPKVLLSESVNKSSAKVLNPSVTNADQGSEPTHLVDGPSRINNHSPLGNTGRSVHDKSSMNAVLNSHANSSTAKSSNFSRNMFTEDNAFLANMVLETGENENANKKTPQPSSRDLRENNLVLRSDSGGFVVERYEQMVAEAGEPQNQQQDGGGQFSLKKELEIDKSDMLSDLHVLRAGKDDFITKPVRKKMIAKKTLGSRSKLKSNESQKGSINLNATAAQNDPTVTMAEVKEREEDGNFSDATELETSLATINVAVTEKMETESATKLGNNIEDKIGFMDDETEAPEEKNDSENFLEEEQADMIDLPHKADTKIEMKLEADNSAAYMHNGPVEGKNPVEIQKRDGSILTEDFVKGKGRKQPSDKTNTTTATSIVRKEESKKVLNMEENLNGKNIEENAAEKESTEPHRAGQGKSRIISRKKSKNSVDAEKENKPAVDGDQYASLDDKRVSETAAKSNKASVKFNEKVSESNLGSTTGREVTKQVKAEPLWFILSGHRLQRKEHQKVIKSLKGKLCRDSHQWSYQATHYIAPGPIRRTEKFFAAAASGRWILKTDYLTACSQAGRFLAEESYEWHKNGLSEDGTINLEAPRKWRLLRERTGHGAFYGMRIIIYGECMTPPLDTLKRVVKAGDGIILATSPPYTRFLTSGVDFAIISPGITRADVWVQEFLKHKIPCIVADYLVEYVCKPGNSLERHVLYNTNDLAEKSFSNLLSKVKVIPEDLTTSKDCDSGNDIACEVCFSCDRGEDMLICGDECGSVGCGAGIHIDCCDPPLESIPEEDWFCPKCSGSRSTSPKKKRIKKALH</sequence>
<feature type="region of interest" description="Disordered" evidence="5">
    <location>
        <begin position="346"/>
        <end position="366"/>
    </location>
</feature>
<feature type="compositionally biased region" description="Basic and acidic residues" evidence="5">
    <location>
        <begin position="811"/>
        <end position="826"/>
    </location>
</feature>
<proteinExistence type="predicted"/>
<dbReference type="CDD" id="cd17730">
    <property type="entry name" value="BRCT_PAXIP1_rpt4"/>
    <property type="match status" value="1"/>
</dbReference>
<evidence type="ECO:0000259" key="7">
    <source>
        <dbReference type="PROSITE" id="PS50172"/>
    </source>
</evidence>
<dbReference type="SMART" id="SM00249">
    <property type="entry name" value="PHD"/>
    <property type="match status" value="1"/>
</dbReference>
<dbReference type="PANTHER" id="PTHR47181">
    <property type="entry name" value="BRCA1 C TERMINUS DOMAIN CONTAINING PROTEIN, EXPRESSED"/>
    <property type="match status" value="1"/>
</dbReference>
<keyword evidence="3" id="KW-0862">Zinc</keyword>
<dbReference type="PROSITE" id="PS50016">
    <property type="entry name" value="ZF_PHD_2"/>
    <property type="match status" value="1"/>
</dbReference>
<dbReference type="GO" id="GO:0008270">
    <property type="term" value="F:zinc ion binding"/>
    <property type="evidence" value="ECO:0007669"/>
    <property type="project" value="UniProtKB-KW"/>
</dbReference>
<dbReference type="InterPro" id="IPR001357">
    <property type="entry name" value="BRCT_dom"/>
</dbReference>
<feature type="region of interest" description="Disordered" evidence="5">
    <location>
        <begin position="279"/>
        <end position="313"/>
    </location>
</feature>
<evidence type="ECO:0000256" key="3">
    <source>
        <dbReference type="ARBA" id="ARBA00022833"/>
    </source>
</evidence>
<dbReference type="PROSITE" id="PS50172">
    <property type="entry name" value="BRCT"/>
    <property type="match status" value="3"/>
</dbReference>
<accession>A0A4V5ZXA6</accession>
<dbReference type="SUPFAM" id="SSF57903">
    <property type="entry name" value="FYVE/PHD zinc finger"/>
    <property type="match status" value="1"/>
</dbReference>
<dbReference type="Pfam" id="PF00533">
    <property type="entry name" value="BRCT"/>
    <property type="match status" value="1"/>
</dbReference>
<evidence type="ECO:0000313" key="8">
    <source>
        <dbReference type="EMBL" id="TKR59195.1"/>
    </source>
</evidence>
<feature type="compositionally biased region" description="Polar residues" evidence="5">
    <location>
        <begin position="781"/>
        <end position="790"/>
    </location>
</feature>
<organism evidence="8">
    <name type="scientific">Populus alba</name>
    <name type="common">White poplar</name>
    <dbReference type="NCBI Taxonomy" id="43335"/>
    <lineage>
        <taxon>Eukaryota</taxon>
        <taxon>Viridiplantae</taxon>
        <taxon>Streptophyta</taxon>
        <taxon>Embryophyta</taxon>
        <taxon>Tracheophyta</taxon>
        <taxon>Spermatophyta</taxon>
        <taxon>Magnoliopsida</taxon>
        <taxon>eudicotyledons</taxon>
        <taxon>Gunneridae</taxon>
        <taxon>Pentapetalae</taxon>
        <taxon>rosids</taxon>
        <taxon>fabids</taxon>
        <taxon>Malpighiales</taxon>
        <taxon>Salicaceae</taxon>
        <taxon>Saliceae</taxon>
        <taxon>Populus</taxon>
    </lineage>
</organism>
<keyword evidence="2 4" id="KW-0863">Zinc-finger</keyword>
<feature type="domain" description="BRCT" evidence="7">
    <location>
        <begin position="6"/>
        <end position="96"/>
    </location>
</feature>
<feature type="region of interest" description="Disordered" evidence="5">
    <location>
        <begin position="746"/>
        <end position="862"/>
    </location>
</feature>
<feature type="compositionally biased region" description="Basic and acidic residues" evidence="5">
    <location>
        <begin position="792"/>
        <end position="802"/>
    </location>
</feature>
<dbReference type="CDD" id="cd15543">
    <property type="entry name" value="PHD_RSF1"/>
    <property type="match status" value="1"/>
</dbReference>
<dbReference type="CDD" id="cd17738">
    <property type="entry name" value="BRCT_TopBP1_rpt7"/>
    <property type="match status" value="1"/>
</dbReference>
<dbReference type="InterPro" id="IPR013083">
    <property type="entry name" value="Znf_RING/FYVE/PHD"/>
</dbReference>
<evidence type="ECO:0000256" key="5">
    <source>
        <dbReference type="SAM" id="MobiDB-lite"/>
    </source>
</evidence>
<evidence type="ECO:0000256" key="1">
    <source>
        <dbReference type="ARBA" id="ARBA00022723"/>
    </source>
</evidence>
<dbReference type="EMBL" id="RCHU01001273">
    <property type="protein sequence ID" value="TKR59195.1"/>
    <property type="molecule type" value="Genomic_DNA"/>
</dbReference>
<feature type="domain" description="PHD-type" evidence="6">
    <location>
        <begin position="1154"/>
        <end position="1207"/>
    </location>
</feature>
<dbReference type="PANTHER" id="PTHR47181:SF2">
    <property type="entry name" value="BRCA1 C TERMINUS DOMAIN CONTAINING PROTEIN, EXPRESSED"/>
    <property type="match status" value="1"/>
</dbReference>
<feature type="compositionally biased region" description="Basic and acidic residues" evidence="5">
    <location>
        <begin position="842"/>
        <end position="854"/>
    </location>
</feature>
<comment type="caution">
    <text evidence="8">The sequence shown here is derived from an EMBL/GenBank/DDBJ whole genome shotgun (WGS) entry which is preliminary data.</text>
</comment>
<dbReference type="InterPro" id="IPR036420">
    <property type="entry name" value="BRCT_dom_sf"/>
</dbReference>
<evidence type="ECO:0000256" key="2">
    <source>
        <dbReference type="ARBA" id="ARBA00022771"/>
    </source>
</evidence>
<dbReference type="Gene3D" id="3.30.40.10">
    <property type="entry name" value="Zinc/RING finger domain, C3HC4 (zinc finger)"/>
    <property type="match status" value="1"/>
</dbReference>
<feature type="domain" description="BRCT" evidence="7">
    <location>
        <begin position="909"/>
        <end position="991"/>
    </location>
</feature>
<dbReference type="Pfam" id="PF12738">
    <property type="entry name" value="PTCB-BRCT"/>
    <property type="match status" value="1"/>
</dbReference>
<dbReference type="AlphaFoldDB" id="A0A4V5ZXA6"/>
<dbReference type="InterPro" id="IPR001965">
    <property type="entry name" value="Znf_PHD"/>
</dbReference>